<evidence type="ECO:0000313" key="1">
    <source>
        <dbReference type="EMBL" id="JAP76048.1"/>
    </source>
</evidence>
<organism evidence="1">
    <name type="scientific">Rhipicephalus appendiculatus</name>
    <name type="common">Brown ear tick</name>
    <dbReference type="NCBI Taxonomy" id="34631"/>
    <lineage>
        <taxon>Eukaryota</taxon>
        <taxon>Metazoa</taxon>
        <taxon>Ecdysozoa</taxon>
        <taxon>Arthropoda</taxon>
        <taxon>Chelicerata</taxon>
        <taxon>Arachnida</taxon>
        <taxon>Acari</taxon>
        <taxon>Parasitiformes</taxon>
        <taxon>Ixodida</taxon>
        <taxon>Ixodoidea</taxon>
        <taxon>Ixodidae</taxon>
        <taxon>Rhipicephalinae</taxon>
        <taxon>Rhipicephalus</taxon>
        <taxon>Rhipicephalus</taxon>
    </lineage>
</organism>
<accession>A0A131YBY9</accession>
<proteinExistence type="predicted"/>
<sequence>MIRKEYPLKKSRVFGEHLRHTTIIVIYFAYFPRVITTVPALRGHERRARYQCDIAFLIGKWRAPSFQESKREQAGGRLFLGDKKTPFLLDPFSECTMPPDLQQ</sequence>
<protein>
    <submittedName>
        <fullName evidence="1">Uncharacterized protein</fullName>
    </submittedName>
</protein>
<dbReference type="AlphaFoldDB" id="A0A131YBY9"/>
<name>A0A131YBY9_RHIAP</name>
<reference evidence="1" key="1">
    <citation type="journal article" date="2016" name="Ticks Tick Borne Dis.">
        <title>De novo assembly and annotation of the salivary gland transcriptome of Rhipicephalus appendiculatus male and female ticks during blood feeding.</title>
        <authorList>
            <person name="de Castro M.H."/>
            <person name="de Klerk D."/>
            <person name="Pienaar R."/>
            <person name="Latif A.A."/>
            <person name="Rees D.J."/>
            <person name="Mans B.J."/>
        </authorList>
    </citation>
    <scope>NUCLEOTIDE SEQUENCE</scope>
    <source>
        <tissue evidence="1">Salivary glands</tissue>
    </source>
</reference>
<dbReference type="EMBL" id="GEDV01012509">
    <property type="protein sequence ID" value="JAP76048.1"/>
    <property type="molecule type" value="Transcribed_RNA"/>
</dbReference>